<protein>
    <submittedName>
        <fullName evidence="2">Uncharacterized protein</fullName>
    </submittedName>
</protein>
<dbReference type="RefSeq" id="WP_010375754.1">
    <property type="nucleotide sequence ID" value="NZ_CP011925.1"/>
</dbReference>
<sequence length="185" mass="21292">MARTSGAKNIQKFEDRTEVSSTSSKEIKHLAQSSKSSALDQFKALLKHQKNYLNWLESRHTALNEARKELAEFKSLNYRGPKDDTYRKYKWYAEHNALLEAINGFEVFYKTSLINLAKIIRHYVPAEKLSGAVDVKVLWGITKASVPELVFEHQLYHDLDNVDKACFALIGSKRYNKNSPKSNLR</sequence>
<feature type="region of interest" description="Disordered" evidence="1">
    <location>
        <begin position="1"/>
        <end position="27"/>
    </location>
</feature>
<evidence type="ECO:0000256" key="1">
    <source>
        <dbReference type="SAM" id="MobiDB-lite"/>
    </source>
</evidence>
<organism evidence="2 3">
    <name type="scientific">Pseudoalteromonas piscicida</name>
    <dbReference type="NCBI Taxonomy" id="43662"/>
    <lineage>
        <taxon>Bacteria</taxon>
        <taxon>Pseudomonadati</taxon>
        <taxon>Pseudomonadota</taxon>
        <taxon>Gammaproteobacteria</taxon>
        <taxon>Alteromonadales</taxon>
        <taxon>Pseudoalteromonadaceae</taxon>
        <taxon>Pseudoalteromonas</taxon>
    </lineage>
</organism>
<accession>A0ABN5CR41</accession>
<keyword evidence="3" id="KW-1185">Reference proteome</keyword>
<gene>
    <name evidence="2" type="ORF">PPIS_b0293</name>
</gene>
<proteinExistence type="predicted"/>
<evidence type="ECO:0000313" key="3">
    <source>
        <dbReference type="Proteomes" id="UP000016521"/>
    </source>
</evidence>
<dbReference type="Proteomes" id="UP000016521">
    <property type="component" value="Chromosome II"/>
</dbReference>
<name>A0ABN5CR41_PSEO7</name>
<evidence type="ECO:0000313" key="2">
    <source>
        <dbReference type="EMBL" id="ATD09481.1"/>
    </source>
</evidence>
<reference evidence="2 3" key="1">
    <citation type="submission" date="2015-06" db="EMBL/GenBank/DDBJ databases">
        <authorList>
            <person name="Xie B.-B."/>
            <person name="Rong J.-C."/>
            <person name="Qin Q.-L."/>
            <person name="Zhang Y.-Z."/>
        </authorList>
    </citation>
    <scope>NUCLEOTIDE SEQUENCE [LARGE SCALE GENOMIC DNA]</scope>
    <source>
        <strain evidence="2 3">JCM 20779</strain>
    </source>
</reference>
<dbReference type="EMBL" id="CP011925">
    <property type="protein sequence ID" value="ATD09481.1"/>
    <property type="molecule type" value="Genomic_DNA"/>
</dbReference>